<dbReference type="AlphaFoldDB" id="A0A3Q9HRS0"/>
<evidence type="ECO:0000256" key="2">
    <source>
        <dbReference type="ARBA" id="ARBA00021714"/>
    </source>
</evidence>
<dbReference type="PANTHER" id="PTHR30587:SF0">
    <property type="entry name" value="FLAGELLAR BIOSYNTHETIC PROTEIN FLIP"/>
    <property type="match status" value="1"/>
</dbReference>
<organism evidence="13 14">
    <name type="scientific">Anoxybacter fermentans</name>
    <dbReference type="NCBI Taxonomy" id="1323375"/>
    <lineage>
        <taxon>Bacteria</taxon>
        <taxon>Bacillati</taxon>
        <taxon>Bacillota</taxon>
        <taxon>Clostridia</taxon>
        <taxon>Halanaerobiales</taxon>
        <taxon>Anoxybacter</taxon>
    </lineage>
</organism>
<feature type="transmembrane region" description="Helical" evidence="12">
    <location>
        <begin position="94"/>
        <end position="113"/>
    </location>
</feature>
<dbReference type="PANTHER" id="PTHR30587">
    <property type="entry name" value="FLAGELLAR BIOSYNTHETIC PROTEIN FLIP"/>
    <property type="match status" value="1"/>
</dbReference>
<evidence type="ECO:0000256" key="10">
    <source>
        <dbReference type="ARBA" id="ARBA00023143"/>
    </source>
</evidence>
<evidence type="ECO:0000313" key="13">
    <source>
        <dbReference type="EMBL" id="AZR73864.1"/>
    </source>
</evidence>
<comment type="subcellular location">
    <subcellularLocation>
        <location evidence="12">Cell membrane</location>
        <topology evidence="12">Multi-pass membrane protein</topology>
    </subcellularLocation>
    <subcellularLocation>
        <location evidence="12">Bacterial flagellum basal body</location>
    </subcellularLocation>
</comment>
<gene>
    <name evidence="12" type="primary">fliP</name>
    <name evidence="13" type="ORF">BBF96_10975</name>
</gene>
<keyword evidence="10" id="KW-0975">Bacterial flagellum</keyword>
<keyword evidence="14" id="KW-1185">Reference proteome</keyword>
<feature type="transmembrane region" description="Helical" evidence="12">
    <location>
        <begin position="227"/>
        <end position="248"/>
    </location>
</feature>
<dbReference type="Pfam" id="PF00813">
    <property type="entry name" value="FliP"/>
    <property type="match status" value="1"/>
</dbReference>
<evidence type="ECO:0000256" key="4">
    <source>
        <dbReference type="ARBA" id="ARBA00022475"/>
    </source>
</evidence>
<dbReference type="PROSITE" id="PS01060">
    <property type="entry name" value="FLIP_1"/>
    <property type="match status" value="1"/>
</dbReference>
<keyword evidence="7 12" id="KW-0653">Protein transport</keyword>
<dbReference type="KEGG" id="aft:BBF96_10975"/>
<keyword evidence="3 12" id="KW-0813">Transport</keyword>
<evidence type="ECO:0000256" key="9">
    <source>
        <dbReference type="ARBA" id="ARBA00023136"/>
    </source>
</evidence>
<sequence length="252" mass="28132">MAVMNKSTLIWLLILIIIMTVSANAASFQIPTINLEIGESDESDDLVLSLKILLLLTVLTLAPAALVMMTAFTRIIIVLALIRNALAIRQMPPNQVLIGLALFLTIFIMNPIFQEINANALQPYLAGEIGQEEALTKALDPLRNFMFRQTREKDLALFIELSGSERPRNKDDVSTLVLIPAFVLSEIKTAFEIGFIIYIPFLIIDMFVASTLMSLGMMMLPPVMISLPFKLLLFILVDGWYLVIKSLITTFN</sequence>
<evidence type="ECO:0000313" key="14">
    <source>
        <dbReference type="Proteomes" id="UP000267250"/>
    </source>
</evidence>
<evidence type="ECO:0000256" key="11">
    <source>
        <dbReference type="ARBA" id="ARBA00023225"/>
    </source>
</evidence>
<dbReference type="EMBL" id="CP016379">
    <property type="protein sequence ID" value="AZR73864.1"/>
    <property type="molecule type" value="Genomic_DNA"/>
</dbReference>
<dbReference type="PRINTS" id="PR00951">
    <property type="entry name" value="FLGBIOSNFLIP"/>
</dbReference>
<evidence type="ECO:0000256" key="3">
    <source>
        <dbReference type="ARBA" id="ARBA00022448"/>
    </source>
</evidence>
<dbReference type="GO" id="GO:0009306">
    <property type="term" value="P:protein secretion"/>
    <property type="evidence" value="ECO:0007669"/>
    <property type="project" value="UniProtKB-UniRule"/>
</dbReference>
<dbReference type="GO" id="GO:0044781">
    <property type="term" value="P:bacterial-type flagellum organization"/>
    <property type="evidence" value="ECO:0007669"/>
    <property type="project" value="UniProtKB-UniRule"/>
</dbReference>
<dbReference type="InterPro" id="IPR005837">
    <property type="entry name" value="FliP"/>
</dbReference>
<reference evidence="13 14" key="1">
    <citation type="submission" date="2016-07" db="EMBL/GenBank/DDBJ databases">
        <title>Genome and transcriptome analysis of iron-reducing fermentative bacteria Anoxybacter fermentans.</title>
        <authorList>
            <person name="Zeng X."/>
            <person name="Shao Z."/>
        </authorList>
    </citation>
    <scope>NUCLEOTIDE SEQUENCE [LARGE SCALE GENOMIC DNA]</scope>
    <source>
        <strain evidence="13 14">DY22613</strain>
    </source>
</reference>
<dbReference type="PROSITE" id="PS01061">
    <property type="entry name" value="FLIP_2"/>
    <property type="match status" value="1"/>
</dbReference>
<evidence type="ECO:0000256" key="12">
    <source>
        <dbReference type="RuleBase" id="RU362069"/>
    </source>
</evidence>
<evidence type="ECO:0000256" key="8">
    <source>
        <dbReference type="ARBA" id="ARBA00022989"/>
    </source>
</evidence>
<dbReference type="NCBIfam" id="NF009438">
    <property type="entry name" value="PRK12797.1"/>
    <property type="match status" value="1"/>
</dbReference>
<dbReference type="Proteomes" id="UP000267250">
    <property type="component" value="Chromosome"/>
</dbReference>
<dbReference type="OrthoDB" id="9805111at2"/>
<feature type="transmembrane region" description="Helical" evidence="12">
    <location>
        <begin position="195"/>
        <end position="215"/>
    </location>
</feature>
<keyword evidence="4 12" id="KW-1003">Cell membrane</keyword>
<keyword evidence="13" id="KW-0282">Flagellum</keyword>
<keyword evidence="6 12" id="KW-1005">Bacterial flagellum biogenesis</keyword>
<dbReference type="GO" id="GO:0005886">
    <property type="term" value="C:plasma membrane"/>
    <property type="evidence" value="ECO:0007669"/>
    <property type="project" value="UniProtKB-SubCell"/>
</dbReference>
<dbReference type="NCBIfam" id="TIGR01103">
    <property type="entry name" value="fliP"/>
    <property type="match status" value="1"/>
</dbReference>
<dbReference type="GO" id="GO:0009425">
    <property type="term" value="C:bacterial-type flagellum basal body"/>
    <property type="evidence" value="ECO:0007669"/>
    <property type="project" value="UniProtKB-SubCell"/>
</dbReference>
<keyword evidence="8 12" id="KW-1133">Transmembrane helix</keyword>
<keyword evidence="5 12" id="KW-0812">Transmembrane</keyword>
<keyword evidence="13" id="KW-0966">Cell projection</keyword>
<evidence type="ECO:0000256" key="7">
    <source>
        <dbReference type="ARBA" id="ARBA00022927"/>
    </source>
</evidence>
<evidence type="ECO:0000256" key="1">
    <source>
        <dbReference type="ARBA" id="ARBA00006257"/>
    </source>
</evidence>
<keyword evidence="13" id="KW-0969">Cilium</keyword>
<accession>A0A3Q9HRS0</accession>
<keyword evidence="11 12" id="KW-1006">Bacterial flagellum protein export</keyword>
<evidence type="ECO:0000256" key="5">
    <source>
        <dbReference type="ARBA" id="ARBA00022692"/>
    </source>
</evidence>
<comment type="similarity">
    <text evidence="1 12">Belongs to the FliP/MopC/SpaP family.</text>
</comment>
<evidence type="ECO:0000256" key="6">
    <source>
        <dbReference type="ARBA" id="ARBA00022795"/>
    </source>
</evidence>
<proteinExistence type="inferred from homology"/>
<feature type="transmembrane region" description="Helical" evidence="12">
    <location>
        <begin position="49"/>
        <end position="82"/>
    </location>
</feature>
<dbReference type="InterPro" id="IPR005838">
    <property type="entry name" value="T3SS_IM_P"/>
</dbReference>
<keyword evidence="9 12" id="KW-0472">Membrane</keyword>
<comment type="function">
    <text evidence="12">Plays a role in the flagellum-specific transport system.</text>
</comment>
<protein>
    <recommendedName>
        <fullName evidence="2 12">Flagellar biosynthetic protein FliP</fullName>
    </recommendedName>
</protein>
<name>A0A3Q9HRS0_9FIRM</name>
<dbReference type="PRINTS" id="PR01302">
    <property type="entry name" value="TYPE3IMPPROT"/>
</dbReference>